<proteinExistence type="predicted"/>
<protein>
    <submittedName>
        <fullName evidence="1">Uncharacterized protein</fullName>
    </submittedName>
</protein>
<dbReference type="Proteomes" id="UP000233769">
    <property type="component" value="Chromosome tk0001"/>
</dbReference>
<evidence type="ECO:0000313" key="1">
    <source>
        <dbReference type="EMBL" id="SOR32535.1"/>
    </source>
</evidence>
<gene>
    <name evidence="1" type="ORF">TK0001_5976</name>
</gene>
<reference evidence="2" key="1">
    <citation type="submission" date="2017-10" db="EMBL/GenBank/DDBJ databases">
        <authorList>
            <person name="Regsiter A."/>
            <person name="William W."/>
        </authorList>
    </citation>
    <scope>NUCLEOTIDE SEQUENCE [LARGE SCALE GENOMIC DNA]</scope>
</reference>
<name>A0A2N9AYY3_METEX</name>
<accession>A0A2N9AYY3</accession>
<organism evidence="1 2">
    <name type="scientific">Methylorubrum extorquens</name>
    <name type="common">Methylobacterium dichloromethanicum</name>
    <name type="synonym">Methylobacterium extorquens</name>
    <dbReference type="NCBI Taxonomy" id="408"/>
    <lineage>
        <taxon>Bacteria</taxon>
        <taxon>Pseudomonadati</taxon>
        <taxon>Pseudomonadota</taxon>
        <taxon>Alphaproteobacteria</taxon>
        <taxon>Hyphomicrobiales</taxon>
        <taxon>Methylobacteriaceae</taxon>
        <taxon>Methylorubrum</taxon>
    </lineage>
</organism>
<sequence length="33" mass="3830">MLMGAPDRMTQINQLELKLSDERNSRQVLIESI</sequence>
<dbReference type="AlphaFoldDB" id="A0A2N9AYY3"/>
<dbReference type="EMBL" id="LT962688">
    <property type="protein sequence ID" value="SOR32535.1"/>
    <property type="molecule type" value="Genomic_DNA"/>
</dbReference>
<evidence type="ECO:0000313" key="2">
    <source>
        <dbReference type="Proteomes" id="UP000233769"/>
    </source>
</evidence>